<evidence type="ECO:0000313" key="1">
    <source>
        <dbReference type="EMBL" id="TDP60486.1"/>
    </source>
</evidence>
<dbReference type="EMBL" id="SNXS01000016">
    <property type="protein sequence ID" value="TDP60486.1"/>
    <property type="molecule type" value="Genomic_DNA"/>
</dbReference>
<proteinExistence type="predicted"/>
<dbReference type="AlphaFoldDB" id="A0A4R6QER2"/>
<evidence type="ECO:0008006" key="3">
    <source>
        <dbReference type="Google" id="ProtNLM"/>
    </source>
</evidence>
<dbReference type="SUPFAM" id="SSF158855">
    <property type="entry name" value="Lipase chaperone-like"/>
    <property type="match status" value="1"/>
</dbReference>
<name>A0A4R6QER2_9BURK</name>
<keyword evidence="2" id="KW-1185">Reference proteome</keyword>
<comment type="caution">
    <text evidence="1">The sequence shown here is derived from an EMBL/GenBank/DDBJ whole genome shotgun (WGS) entry which is preliminary data.</text>
</comment>
<reference evidence="1 2" key="1">
    <citation type="submission" date="2019-03" db="EMBL/GenBank/DDBJ databases">
        <title>Genomic Encyclopedia of Type Strains, Phase IV (KMG-IV): sequencing the most valuable type-strain genomes for metagenomic binning, comparative biology and taxonomic classification.</title>
        <authorList>
            <person name="Goeker M."/>
        </authorList>
    </citation>
    <scope>NUCLEOTIDE SEQUENCE [LARGE SCALE GENOMIC DNA]</scope>
    <source>
        <strain evidence="1 2">DSM 16998</strain>
    </source>
</reference>
<accession>A0A4R6QER2</accession>
<organism evidence="1 2">
    <name type="scientific">Roseateles toxinivorans</name>
    <dbReference type="NCBI Taxonomy" id="270368"/>
    <lineage>
        <taxon>Bacteria</taxon>
        <taxon>Pseudomonadati</taxon>
        <taxon>Pseudomonadota</taxon>
        <taxon>Betaproteobacteria</taxon>
        <taxon>Burkholderiales</taxon>
        <taxon>Sphaerotilaceae</taxon>
        <taxon>Roseateles</taxon>
    </lineage>
</organism>
<gene>
    <name evidence="1" type="ORF">DES47_11687</name>
</gene>
<evidence type="ECO:0000313" key="2">
    <source>
        <dbReference type="Proteomes" id="UP000295361"/>
    </source>
</evidence>
<sequence>MDEATRLDVEKLFSLNEPAARVRKQRMLEASLPPDAAREFAALMSRYDHYQEAQFQQLPPGEAAHSRADAMAQFDRLRALRVQYFGALLAERLYGAEEAQQLKLLAQFPIDPRP</sequence>
<dbReference type="InParanoid" id="A0A4R6QER2"/>
<dbReference type="Proteomes" id="UP000295361">
    <property type="component" value="Unassembled WGS sequence"/>
</dbReference>
<protein>
    <recommendedName>
        <fullName evidence="3">Lipase modulator</fullName>
    </recommendedName>
</protein>